<evidence type="ECO:0000256" key="7">
    <source>
        <dbReference type="ARBA" id="ARBA00022505"/>
    </source>
</evidence>
<evidence type="ECO:0000256" key="11">
    <source>
        <dbReference type="ARBA" id="ARBA00023150"/>
    </source>
</evidence>
<dbReference type="SUPFAM" id="SSF53218">
    <property type="entry name" value="Molybdenum cofactor biosynthesis proteins"/>
    <property type="match status" value="1"/>
</dbReference>
<reference evidence="15 16" key="1">
    <citation type="submission" date="2014-12" db="EMBL/GenBank/DDBJ databases">
        <title>Draft genome sequence of Terrisporobacter sp. 08-306576, isolated from the blood culture of a bacteremia patient.</title>
        <authorList>
            <person name="Lund L.C."/>
            <person name="Sydenham T.V."/>
            <person name="Hogh S.V."/>
            <person name="Skov M.N."/>
            <person name="Kemp M."/>
            <person name="Justesen U.S."/>
        </authorList>
    </citation>
    <scope>NUCLEOTIDE SEQUENCE [LARGE SCALE GENOMIC DNA]</scope>
    <source>
        <strain evidence="15 16">08-306576</strain>
    </source>
</reference>
<sequence length="401" mass="44448">MENIELELALQIIGESVNQISNTEKVNIEEARGRIIGQDIYAPINQPPFNRSPLDGYALKSEDTLGASKDNPIKLKVVDEVFAGGDINTILKNKQAIRIMTGAEIPEGADCVIRQESTNYDMNEVEIYSELKRYENYCFAGEDVKKGSKLISKGEKLTYIHIGLLAVMGITQVLVQRKPKVGIISTGDEIISVGQTLGKGKIYDSNRVAISMRLLDFGCEIVSSKIISDEVHYVSEEIYNLIDKVDVIITTGGVSVGKKDIMHEVIKTINANRLFWRVKMKPGTPAIYSIYKNKPIISLSGNPFAAIATFEIMGKELIYKLTGDIDLKQIRVKSIMEDDFLKSSKGRRIVRGIYKNNKVYLPEGGHSPGIMSSMLGCNCLIDIKPGTKQLLKGDEVDIILI</sequence>
<dbReference type="UniPathway" id="UPA00344"/>
<dbReference type="RefSeq" id="WP_039680407.1">
    <property type="nucleotide sequence ID" value="NZ_JAWGXO010000009.1"/>
</dbReference>
<dbReference type="Pfam" id="PF03453">
    <property type="entry name" value="MoeA_N"/>
    <property type="match status" value="1"/>
</dbReference>
<dbReference type="InterPro" id="IPR036135">
    <property type="entry name" value="MoeA_linker/N_sf"/>
</dbReference>
<dbReference type="FunFam" id="3.40.980.10:FF:000004">
    <property type="entry name" value="Molybdopterin molybdenumtransferase"/>
    <property type="match status" value="1"/>
</dbReference>
<dbReference type="PANTHER" id="PTHR10192:SF5">
    <property type="entry name" value="GEPHYRIN"/>
    <property type="match status" value="1"/>
</dbReference>
<dbReference type="GO" id="GO:0046872">
    <property type="term" value="F:metal ion binding"/>
    <property type="evidence" value="ECO:0007669"/>
    <property type="project" value="UniProtKB-UniRule"/>
</dbReference>
<dbReference type="EC" id="2.10.1.1" evidence="5 13"/>
<evidence type="ECO:0000256" key="9">
    <source>
        <dbReference type="ARBA" id="ARBA00022723"/>
    </source>
</evidence>
<evidence type="ECO:0000256" key="13">
    <source>
        <dbReference type="RuleBase" id="RU365090"/>
    </source>
</evidence>
<dbReference type="Pfam" id="PF00994">
    <property type="entry name" value="MoCF_biosynth"/>
    <property type="match status" value="1"/>
</dbReference>
<evidence type="ECO:0000256" key="8">
    <source>
        <dbReference type="ARBA" id="ARBA00022679"/>
    </source>
</evidence>
<keyword evidence="11 13" id="KW-0501">Molybdenum cofactor biosynthesis</keyword>
<dbReference type="CDD" id="cd00887">
    <property type="entry name" value="MoeA"/>
    <property type="match status" value="1"/>
</dbReference>
<dbReference type="Pfam" id="PF03454">
    <property type="entry name" value="MoeA_C"/>
    <property type="match status" value="1"/>
</dbReference>
<evidence type="ECO:0000313" key="16">
    <source>
        <dbReference type="Proteomes" id="UP000031189"/>
    </source>
</evidence>
<dbReference type="OrthoDB" id="9804758at2"/>
<evidence type="ECO:0000256" key="12">
    <source>
        <dbReference type="ARBA" id="ARBA00047317"/>
    </source>
</evidence>
<evidence type="ECO:0000313" key="15">
    <source>
        <dbReference type="EMBL" id="KHS56439.1"/>
    </source>
</evidence>
<dbReference type="STRING" id="1577792.QX51_13410"/>
<dbReference type="NCBIfam" id="NF045515">
    <property type="entry name" value="Glp_gephyrin"/>
    <property type="match status" value="1"/>
</dbReference>
<dbReference type="AlphaFoldDB" id="A0A0B3VUZ9"/>
<dbReference type="GO" id="GO:0005829">
    <property type="term" value="C:cytosol"/>
    <property type="evidence" value="ECO:0007669"/>
    <property type="project" value="TreeGrafter"/>
</dbReference>
<dbReference type="InterPro" id="IPR038987">
    <property type="entry name" value="MoeA-like"/>
</dbReference>
<dbReference type="SUPFAM" id="SSF63882">
    <property type="entry name" value="MoeA N-terminal region -like"/>
    <property type="match status" value="1"/>
</dbReference>
<evidence type="ECO:0000256" key="6">
    <source>
        <dbReference type="ARBA" id="ARBA00021108"/>
    </source>
</evidence>
<organism evidence="15 16">
    <name type="scientific">Terrisporobacter othiniensis</name>
    <dbReference type="NCBI Taxonomy" id="1577792"/>
    <lineage>
        <taxon>Bacteria</taxon>
        <taxon>Bacillati</taxon>
        <taxon>Bacillota</taxon>
        <taxon>Clostridia</taxon>
        <taxon>Peptostreptococcales</taxon>
        <taxon>Peptostreptococcaceae</taxon>
        <taxon>Terrisporobacter</taxon>
    </lineage>
</organism>
<dbReference type="EMBL" id="JWHR01000112">
    <property type="protein sequence ID" value="KHS56439.1"/>
    <property type="molecule type" value="Genomic_DNA"/>
</dbReference>
<comment type="caution">
    <text evidence="15">The sequence shown here is derived from an EMBL/GenBank/DDBJ whole genome shotgun (WGS) entry which is preliminary data.</text>
</comment>
<keyword evidence="16" id="KW-1185">Reference proteome</keyword>
<dbReference type="Proteomes" id="UP000031189">
    <property type="component" value="Unassembled WGS sequence"/>
</dbReference>
<evidence type="ECO:0000256" key="3">
    <source>
        <dbReference type="ARBA" id="ARBA00005046"/>
    </source>
</evidence>
<evidence type="ECO:0000259" key="14">
    <source>
        <dbReference type="SMART" id="SM00852"/>
    </source>
</evidence>
<comment type="pathway">
    <text evidence="3 13">Cofactor biosynthesis; molybdopterin biosynthesis.</text>
</comment>
<evidence type="ECO:0000256" key="5">
    <source>
        <dbReference type="ARBA" id="ARBA00013269"/>
    </source>
</evidence>
<dbReference type="PANTHER" id="PTHR10192">
    <property type="entry name" value="MOLYBDOPTERIN BIOSYNTHESIS PROTEIN"/>
    <property type="match status" value="1"/>
</dbReference>
<keyword evidence="10 13" id="KW-0460">Magnesium</keyword>
<dbReference type="Gene3D" id="2.40.340.10">
    <property type="entry name" value="MoeA, C-terminal, domain IV"/>
    <property type="match status" value="1"/>
</dbReference>
<keyword evidence="8 13" id="KW-0808">Transferase</keyword>
<accession>A0A0B3VUZ9</accession>
<evidence type="ECO:0000256" key="1">
    <source>
        <dbReference type="ARBA" id="ARBA00001946"/>
    </source>
</evidence>
<protein>
    <recommendedName>
        <fullName evidence="6 13">Molybdopterin molybdenumtransferase</fullName>
        <ecNumber evidence="5 13">2.10.1.1</ecNumber>
    </recommendedName>
</protein>
<dbReference type="InterPro" id="IPR036688">
    <property type="entry name" value="MoeA_C_domain_IV_sf"/>
</dbReference>
<keyword evidence="7 13" id="KW-0500">Molybdenum</keyword>
<feature type="domain" description="MoaB/Mog" evidence="14">
    <location>
        <begin position="182"/>
        <end position="320"/>
    </location>
</feature>
<dbReference type="Gene3D" id="3.90.105.10">
    <property type="entry name" value="Molybdopterin biosynthesis moea protein, domain 2"/>
    <property type="match status" value="1"/>
</dbReference>
<name>A0A0B3VUZ9_9FIRM</name>
<comment type="similarity">
    <text evidence="4 13">Belongs to the MoeA family.</text>
</comment>
<dbReference type="InterPro" id="IPR036425">
    <property type="entry name" value="MoaB/Mog-like_dom_sf"/>
</dbReference>
<proteinExistence type="inferred from homology"/>
<evidence type="ECO:0000256" key="10">
    <source>
        <dbReference type="ARBA" id="ARBA00022842"/>
    </source>
</evidence>
<dbReference type="SUPFAM" id="SSF63867">
    <property type="entry name" value="MoeA C-terminal domain-like"/>
    <property type="match status" value="1"/>
</dbReference>
<evidence type="ECO:0000256" key="4">
    <source>
        <dbReference type="ARBA" id="ARBA00010763"/>
    </source>
</evidence>
<dbReference type="InterPro" id="IPR005111">
    <property type="entry name" value="MoeA_C_domain_IV"/>
</dbReference>
<dbReference type="InterPro" id="IPR001453">
    <property type="entry name" value="MoaB/Mog_dom"/>
</dbReference>
<dbReference type="InterPro" id="IPR005110">
    <property type="entry name" value="MoeA_linker/N"/>
</dbReference>
<comment type="cofactor">
    <cofactor evidence="1 13">
        <name>Mg(2+)</name>
        <dbReference type="ChEBI" id="CHEBI:18420"/>
    </cofactor>
</comment>
<gene>
    <name evidence="15" type="ORF">QX51_13410</name>
</gene>
<dbReference type="Gene3D" id="3.40.980.10">
    <property type="entry name" value="MoaB/Mog-like domain"/>
    <property type="match status" value="1"/>
</dbReference>
<keyword evidence="9 13" id="KW-0479">Metal-binding</keyword>
<dbReference type="NCBIfam" id="TIGR00177">
    <property type="entry name" value="molyb_syn"/>
    <property type="match status" value="1"/>
</dbReference>
<evidence type="ECO:0000256" key="2">
    <source>
        <dbReference type="ARBA" id="ARBA00002901"/>
    </source>
</evidence>
<comment type="catalytic activity">
    <reaction evidence="12">
        <text>adenylyl-molybdopterin + molybdate = Mo-molybdopterin + AMP + H(+)</text>
        <dbReference type="Rhea" id="RHEA:35047"/>
        <dbReference type="ChEBI" id="CHEBI:15378"/>
        <dbReference type="ChEBI" id="CHEBI:36264"/>
        <dbReference type="ChEBI" id="CHEBI:62727"/>
        <dbReference type="ChEBI" id="CHEBI:71302"/>
        <dbReference type="ChEBI" id="CHEBI:456215"/>
        <dbReference type="EC" id="2.10.1.1"/>
    </reaction>
</comment>
<comment type="function">
    <text evidence="2 13">Catalyzes the insertion of molybdate into adenylated molybdopterin with the concomitant release of AMP.</text>
</comment>
<dbReference type="GO" id="GO:0061599">
    <property type="term" value="F:molybdopterin molybdotransferase activity"/>
    <property type="evidence" value="ECO:0007669"/>
    <property type="project" value="UniProtKB-UniRule"/>
</dbReference>
<dbReference type="GO" id="GO:0006777">
    <property type="term" value="P:Mo-molybdopterin cofactor biosynthetic process"/>
    <property type="evidence" value="ECO:0007669"/>
    <property type="project" value="UniProtKB-UniRule"/>
</dbReference>
<dbReference type="SMART" id="SM00852">
    <property type="entry name" value="MoCF_biosynth"/>
    <property type="match status" value="1"/>
</dbReference>
<dbReference type="Gene3D" id="2.170.190.11">
    <property type="entry name" value="Molybdopterin biosynthesis moea protein, domain 3"/>
    <property type="match status" value="1"/>
</dbReference>